<protein>
    <submittedName>
        <fullName evidence="1">Uncharacterized protein</fullName>
    </submittedName>
</protein>
<organism evidence="1 2">
    <name type="scientific">Mycobacterium phage Quesadilla</name>
    <dbReference type="NCBI Taxonomy" id="2664226"/>
    <lineage>
        <taxon>Viruses</taxon>
        <taxon>Duplodnaviria</taxon>
        <taxon>Heunggongvirae</taxon>
        <taxon>Uroviricota</taxon>
        <taxon>Caudoviricetes</taxon>
        <taxon>Bclasvirinae</taxon>
        <taxon>Quesadillavirus</taxon>
        <taxon>Quesadillavirus quesadilla</taxon>
    </lineage>
</organism>
<reference evidence="1 2" key="1">
    <citation type="submission" date="2019-10" db="EMBL/GenBank/DDBJ databases">
        <authorList>
            <person name="Jorgensen H.J."/>
            <person name="Tolsma S."/>
            <person name="Caruso S.M."/>
            <person name="Garlena R.A."/>
            <person name="Russell D.A."/>
            <person name="Pope W.H."/>
            <person name="Jacobs-Se D."/>
            <person name="Hatfull G.F."/>
        </authorList>
    </citation>
    <scope>NUCLEOTIDE SEQUENCE [LARGE SCALE GENOMIC DNA]</scope>
</reference>
<sequence>MPSWQSVKPAREHVKVGTCWCGYITGRIGRLAQPTAGLYGRGVLQTTGAPASAGEQGG</sequence>
<evidence type="ECO:0000313" key="1">
    <source>
        <dbReference type="EMBL" id="QGH75309.1"/>
    </source>
</evidence>
<gene>
    <name evidence="1" type="primary">61</name>
    <name evidence="1" type="ORF">SEA_QUESADILLA_61</name>
</gene>
<keyword evidence="2" id="KW-1185">Reference proteome</keyword>
<dbReference type="GeneID" id="60321225"/>
<proteinExistence type="predicted"/>
<dbReference type="EMBL" id="MN617843">
    <property type="protein sequence ID" value="QGH75309.1"/>
    <property type="molecule type" value="Genomic_DNA"/>
</dbReference>
<dbReference type="Proteomes" id="UP000370142">
    <property type="component" value="Segment"/>
</dbReference>
<name>A0A5Q2WF44_9CAUD</name>
<evidence type="ECO:0000313" key="2">
    <source>
        <dbReference type="Proteomes" id="UP000370142"/>
    </source>
</evidence>
<accession>A0A5Q2WF44</accession>
<dbReference type="RefSeq" id="YP_009949817.1">
    <property type="nucleotide sequence ID" value="NC_051584.1"/>
</dbReference>
<dbReference type="KEGG" id="vg:60321225"/>